<evidence type="ECO:0000256" key="4">
    <source>
        <dbReference type="ARBA" id="ARBA00023186"/>
    </source>
</evidence>
<dbReference type="InterPro" id="IPR002423">
    <property type="entry name" value="Cpn60/GroEL/TCP-1"/>
</dbReference>
<dbReference type="AlphaFoldDB" id="A0A151ZS76"/>
<dbReference type="PRINTS" id="PR00304">
    <property type="entry name" value="TCOMPLEXTCP1"/>
</dbReference>
<dbReference type="InterPro" id="IPR027413">
    <property type="entry name" value="GROEL-like_equatorial_sf"/>
</dbReference>
<dbReference type="OMA" id="LEMIPMI"/>
<accession>A0A151ZS76</accession>
<dbReference type="Gene3D" id="1.10.560.10">
    <property type="entry name" value="GroEL-like equatorial domain"/>
    <property type="match status" value="1"/>
</dbReference>
<dbReference type="InterPro" id="IPR017998">
    <property type="entry name" value="Chaperone_TCP-1"/>
</dbReference>
<dbReference type="GO" id="GO:0005524">
    <property type="term" value="F:ATP binding"/>
    <property type="evidence" value="ECO:0007669"/>
    <property type="project" value="UniProtKB-KW"/>
</dbReference>
<dbReference type="STRING" id="361077.A0A151ZS76"/>
<dbReference type="CDD" id="cd00309">
    <property type="entry name" value="chaperonin_type_I_II"/>
    <property type="match status" value="1"/>
</dbReference>
<evidence type="ECO:0000313" key="8">
    <source>
        <dbReference type="Proteomes" id="UP000076078"/>
    </source>
</evidence>
<dbReference type="SUPFAM" id="SSF52029">
    <property type="entry name" value="GroEL apical domain-like"/>
    <property type="match status" value="1"/>
</dbReference>
<dbReference type="GO" id="GO:0051082">
    <property type="term" value="F:unfolded protein binding"/>
    <property type="evidence" value="ECO:0007669"/>
    <property type="project" value="InterPro"/>
</dbReference>
<evidence type="ECO:0000256" key="5">
    <source>
        <dbReference type="ARBA" id="ARBA00024677"/>
    </source>
</evidence>
<evidence type="ECO:0000313" key="7">
    <source>
        <dbReference type="EMBL" id="KYQ96788.1"/>
    </source>
</evidence>
<dbReference type="EMBL" id="LODT01000021">
    <property type="protein sequence ID" value="KYQ96788.1"/>
    <property type="molecule type" value="Genomic_DNA"/>
</dbReference>
<dbReference type="InterPro" id="IPR002194">
    <property type="entry name" value="Chaperonin_TCP-1_CS"/>
</dbReference>
<proteinExistence type="inferred from homology"/>
<gene>
    <name evidence="7" type="ORF">DLAC_04087</name>
</gene>
<name>A0A151ZS76_TIELA</name>
<keyword evidence="8" id="KW-1185">Reference proteome</keyword>
<keyword evidence="3 6" id="KW-0067">ATP-binding</keyword>
<reference evidence="7 8" key="1">
    <citation type="submission" date="2015-12" db="EMBL/GenBank/DDBJ databases">
        <title>Dictyostelia acquired genes for synthesis and detection of signals that induce cell-type specialization by lateral gene transfer from prokaryotes.</title>
        <authorList>
            <person name="Gloeckner G."/>
            <person name="Schaap P."/>
        </authorList>
    </citation>
    <scope>NUCLEOTIDE SEQUENCE [LARGE SCALE GENOMIC DNA]</scope>
    <source>
        <strain evidence="7 8">TK</strain>
    </source>
</reference>
<keyword evidence="2 6" id="KW-0547">Nucleotide-binding</keyword>
<dbReference type="SUPFAM" id="SSF54849">
    <property type="entry name" value="GroEL-intermediate domain like"/>
    <property type="match status" value="1"/>
</dbReference>
<sequence>MNQSWIECIKSNIDGCTSLYHSLRTTLGPYGRDKLIVDQSHRHLTTNDGATILQYLNLKNPTARLLIGISKSQDTTIGDGTSSVILLTYILLQNSYKYMIMSIHPMIFIKGYQIALQQCIDIINSLSIKFNLTDQLFDDTKFLEYLYSIASTSISSKILGRYIEHFSVLGVETIKKLKFNENQDLIRVLSIRGTSMKDSRVIDGVLLELLDDNKSKPLPNNPKVVIGKLELSQQQYQFPNCKILFSSNENTSSAISDSQYYQKKLDILLKYGVNIVISDNELPDILESLFEQNSIFYFKVTDSRELEVLSYCLGTQFLYDLSSIDDTKISKPKQQKLMSIGDRFFLHLSGIDNSQSATVILRTTTDTQGQEAIRSFKDLLNILSITVRNPNIIAGGGCLYIELAKRLRLYSQDISNDKLKISLNVFADSLEVIPLILIQNAGFQNSLELIEKLKSTHQSNENHWKGINLHSGQITDMFEQLKILEPSLLLINILTLSSRAAQMILRINNKVIIEPRSQFKPPNTL</sequence>
<protein>
    <submittedName>
        <fullName evidence="7">Uncharacterized protein</fullName>
    </submittedName>
</protein>
<evidence type="ECO:0000256" key="6">
    <source>
        <dbReference type="RuleBase" id="RU004187"/>
    </source>
</evidence>
<dbReference type="GO" id="GO:0140662">
    <property type="term" value="F:ATP-dependent protein folding chaperone"/>
    <property type="evidence" value="ECO:0007669"/>
    <property type="project" value="InterPro"/>
</dbReference>
<dbReference type="Gene3D" id="3.30.260.10">
    <property type="entry name" value="TCP-1-like chaperonin intermediate domain"/>
    <property type="match status" value="1"/>
</dbReference>
<comment type="function">
    <text evidence="5">Molecular chaperone; assists the folding of proteins upon ATP hydrolysis. Known to play a role, in vitro, in the folding of actin and tubulin.</text>
</comment>
<dbReference type="FunCoup" id="A0A151ZS76">
    <property type="interactions" value="457"/>
</dbReference>
<dbReference type="InParanoid" id="A0A151ZS76"/>
<dbReference type="InterPro" id="IPR027409">
    <property type="entry name" value="GroEL-like_apical_dom_sf"/>
</dbReference>
<dbReference type="PROSITE" id="PS00750">
    <property type="entry name" value="TCP1_1"/>
    <property type="match status" value="1"/>
</dbReference>
<dbReference type="Pfam" id="PF00118">
    <property type="entry name" value="Cpn60_TCP1"/>
    <property type="match status" value="1"/>
</dbReference>
<dbReference type="PANTHER" id="PTHR11353">
    <property type="entry name" value="CHAPERONIN"/>
    <property type="match status" value="1"/>
</dbReference>
<evidence type="ECO:0000256" key="3">
    <source>
        <dbReference type="ARBA" id="ARBA00022840"/>
    </source>
</evidence>
<comment type="similarity">
    <text evidence="1 6">Belongs to the TCP-1 chaperonin family.</text>
</comment>
<dbReference type="OrthoDB" id="18204at2759"/>
<dbReference type="PROSITE" id="PS00995">
    <property type="entry name" value="TCP1_3"/>
    <property type="match status" value="1"/>
</dbReference>
<evidence type="ECO:0000256" key="2">
    <source>
        <dbReference type="ARBA" id="ARBA00022741"/>
    </source>
</evidence>
<dbReference type="InterPro" id="IPR027410">
    <property type="entry name" value="TCP-1-like_intermed_sf"/>
</dbReference>
<keyword evidence="4 6" id="KW-0143">Chaperone</keyword>
<dbReference type="Proteomes" id="UP000076078">
    <property type="component" value="Unassembled WGS sequence"/>
</dbReference>
<dbReference type="SUPFAM" id="SSF48592">
    <property type="entry name" value="GroEL equatorial domain-like"/>
    <property type="match status" value="1"/>
</dbReference>
<evidence type="ECO:0000256" key="1">
    <source>
        <dbReference type="ARBA" id="ARBA00008020"/>
    </source>
</evidence>
<organism evidence="7 8">
    <name type="scientific">Tieghemostelium lacteum</name>
    <name type="common">Slime mold</name>
    <name type="synonym">Dictyostelium lacteum</name>
    <dbReference type="NCBI Taxonomy" id="361077"/>
    <lineage>
        <taxon>Eukaryota</taxon>
        <taxon>Amoebozoa</taxon>
        <taxon>Evosea</taxon>
        <taxon>Eumycetozoa</taxon>
        <taxon>Dictyostelia</taxon>
        <taxon>Dictyosteliales</taxon>
        <taxon>Raperosteliaceae</taxon>
        <taxon>Tieghemostelium</taxon>
    </lineage>
</organism>
<dbReference type="Gene3D" id="3.50.7.10">
    <property type="entry name" value="GroEL"/>
    <property type="match status" value="1"/>
</dbReference>
<comment type="caution">
    <text evidence="7">The sequence shown here is derived from an EMBL/GenBank/DDBJ whole genome shotgun (WGS) entry which is preliminary data.</text>
</comment>
<dbReference type="GO" id="GO:0016887">
    <property type="term" value="F:ATP hydrolysis activity"/>
    <property type="evidence" value="ECO:0007669"/>
    <property type="project" value="InterPro"/>
</dbReference>